<dbReference type="Proteomes" id="UP001186974">
    <property type="component" value="Unassembled WGS sequence"/>
</dbReference>
<protein>
    <submittedName>
        <fullName evidence="1">Uncharacterized protein</fullName>
    </submittedName>
</protein>
<sequence length="72" mass="8264">GGIYDQYIKCRKLSKCRDVYDLSFKRAIKSGQRYYEANSIAGKANFSPALRSHQYAASIRQVEPFAQPAFKR</sequence>
<comment type="caution">
    <text evidence="1">The sequence shown here is derived from an EMBL/GenBank/DDBJ whole genome shotgun (WGS) entry which is preliminary data.</text>
</comment>
<reference evidence="1" key="1">
    <citation type="submission" date="2024-09" db="EMBL/GenBank/DDBJ databases">
        <title>Black Yeasts Isolated from many extreme environments.</title>
        <authorList>
            <person name="Coleine C."/>
            <person name="Stajich J.E."/>
            <person name="Selbmann L."/>
        </authorList>
    </citation>
    <scope>NUCLEOTIDE SEQUENCE</scope>
    <source>
        <strain evidence="1">CCFEE 5737</strain>
    </source>
</reference>
<evidence type="ECO:0000313" key="1">
    <source>
        <dbReference type="EMBL" id="KAK3045324.1"/>
    </source>
</evidence>
<keyword evidence="2" id="KW-1185">Reference proteome</keyword>
<name>A0ACC3CVL4_9PEZI</name>
<proteinExistence type="predicted"/>
<gene>
    <name evidence="1" type="ORF">LTS18_014033</name>
</gene>
<accession>A0ACC3CVL4</accession>
<evidence type="ECO:0000313" key="2">
    <source>
        <dbReference type="Proteomes" id="UP001186974"/>
    </source>
</evidence>
<dbReference type="EMBL" id="JAWDJW010010761">
    <property type="protein sequence ID" value="KAK3045324.1"/>
    <property type="molecule type" value="Genomic_DNA"/>
</dbReference>
<feature type="non-terminal residue" evidence="1">
    <location>
        <position position="1"/>
    </location>
</feature>
<organism evidence="1 2">
    <name type="scientific">Coniosporium uncinatum</name>
    <dbReference type="NCBI Taxonomy" id="93489"/>
    <lineage>
        <taxon>Eukaryota</taxon>
        <taxon>Fungi</taxon>
        <taxon>Dikarya</taxon>
        <taxon>Ascomycota</taxon>
        <taxon>Pezizomycotina</taxon>
        <taxon>Dothideomycetes</taxon>
        <taxon>Dothideomycetes incertae sedis</taxon>
        <taxon>Coniosporium</taxon>
    </lineage>
</organism>